<organism evidence="1 2">
    <name type="scientific">Ulvibacter antarcticus</name>
    <dbReference type="NCBI Taxonomy" id="442714"/>
    <lineage>
        <taxon>Bacteria</taxon>
        <taxon>Pseudomonadati</taxon>
        <taxon>Bacteroidota</taxon>
        <taxon>Flavobacteriia</taxon>
        <taxon>Flavobacteriales</taxon>
        <taxon>Flavobacteriaceae</taxon>
        <taxon>Ulvibacter</taxon>
    </lineage>
</organism>
<gene>
    <name evidence="1" type="ORF">BXY75_0606</name>
</gene>
<proteinExistence type="predicted"/>
<dbReference type="AlphaFoldDB" id="A0A3L9Z2F7"/>
<comment type="caution">
    <text evidence="1">The sequence shown here is derived from an EMBL/GenBank/DDBJ whole genome shotgun (WGS) entry which is preliminary data.</text>
</comment>
<name>A0A3L9Z2F7_9FLAO</name>
<sequence>MVKEDKLQLLRDILLIDDREVAQAINRRIETITDTIERREKLSEKVDPIIEERLKLFVEEIPLSLGPVITDTLKKQIAESKDQVVEALYPIMGKMIKRYIQSEIELLSENMNRKVNDTFSVVAVKRKFRALFTGVKESDLMLSELDAPNVNEVFVIQKGSGILLGNLSHTATVDKDMISGMLTAIKSFVEDAFEGGGQDLEAINYELYSIHIQNFHTYYIAVVISGTYTKSFENKLENRLLKLSKSLSPRISTLTKEAIDGVLIEFFKKWRVQKK</sequence>
<keyword evidence="2" id="KW-1185">Reference proteome</keyword>
<reference evidence="1 2" key="1">
    <citation type="submission" date="2018-10" db="EMBL/GenBank/DDBJ databases">
        <title>Genomic Encyclopedia of Archaeal and Bacterial Type Strains, Phase II (KMG-II): from individual species to whole genera.</title>
        <authorList>
            <person name="Goeker M."/>
        </authorList>
    </citation>
    <scope>NUCLEOTIDE SEQUENCE [LARGE SCALE GENOMIC DNA]</scope>
    <source>
        <strain evidence="1 2">DSM 23424</strain>
    </source>
</reference>
<evidence type="ECO:0008006" key="3">
    <source>
        <dbReference type="Google" id="ProtNLM"/>
    </source>
</evidence>
<protein>
    <recommendedName>
        <fullName evidence="3">Cell envelope biogenesis protein OmpA</fullName>
    </recommendedName>
</protein>
<evidence type="ECO:0000313" key="2">
    <source>
        <dbReference type="Proteomes" id="UP000271339"/>
    </source>
</evidence>
<dbReference type="RefSeq" id="WP_121906198.1">
    <property type="nucleotide sequence ID" value="NZ_REFC01000011.1"/>
</dbReference>
<evidence type="ECO:0000313" key="1">
    <source>
        <dbReference type="EMBL" id="RMA66187.1"/>
    </source>
</evidence>
<dbReference type="Proteomes" id="UP000271339">
    <property type="component" value="Unassembled WGS sequence"/>
</dbReference>
<dbReference type="EMBL" id="REFC01000011">
    <property type="protein sequence ID" value="RMA66187.1"/>
    <property type="molecule type" value="Genomic_DNA"/>
</dbReference>
<dbReference type="OrthoDB" id="5347798at2"/>
<accession>A0A3L9Z2F7</accession>